<dbReference type="GO" id="GO:0045892">
    <property type="term" value="P:negative regulation of DNA-templated transcription"/>
    <property type="evidence" value="ECO:0007669"/>
    <property type="project" value="InterPro"/>
</dbReference>
<protein>
    <submittedName>
        <fullName evidence="5">Predicted transcriptional regulator</fullName>
    </submittedName>
</protein>
<dbReference type="OrthoDB" id="279010at2"/>
<dbReference type="Gene3D" id="1.10.4040.10">
    <property type="entry name" value="Penicillinase repressor domain"/>
    <property type="match status" value="1"/>
</dbReference>
<accession>A0A1H0B5C3</accession>
<dbReference type="PIRSF" id="PIRSF019455">
    <property type="entry name" value="CopR_AtkY"/>
    <property type="match status" value="1"/>
</dbReference>
<dbReference type="GO" id="GO:0003677">
    <property type="term" value="F:DNA binding"/>
    <property type="evidence" value="ECO:0007669"/>
    <property type="project" value="UniProtKB-KW"/>
</dbReference>
<sequence>MKAQTTENNRQIEPTKSELEILQVLWEQGPLTVRLVNDKLNENREVNYTSTLKLMQIMTDKGILTRDESQMKHIYHVAEKEQTTKDFLLEKFIDTMYNGSASRLMMQLMGNKKTSKEDLETIKALLNQLEQK</sequence>
<dbReference type="Pfam" id="PF03965">
    <property type="entry name" value="Penicillinase_R"/>
    <property type="match status" value="1"/>
</dbReference>
<dbReference type="RefSeq" id="WP_074610564.1">
    <property type="nucleotide sequence ID" value="NZ_FNGY01000007.1"/>
</dbReference>
<organism evidence="5 6">
    <name type="scientific">Pedobacter steynii</name>
    <dbReference type="NCBI Taxonomy" id="430522"/>
    <lineage>
        <taxon>Bacteria</taxon>
        <taxon>Pseudomonadati</taxon>
        <taxon>Bacteroidota</taxon>
        <taxon>Sphingobacteriia</taxon>
        <taxon>Sphingobacteriales</taxon>
        <taxon>Sphingobacteriaceae</taxon>
        <taxon>Pedobacter</taxon>
    </lineage>
</organism>
<evidence type="ECO:0000256" key="1">
    <source>
        <dbReference type="ARBA" id="ARBA00011046"/>
    </source>
</evidence>
<dbReference type="Gene3D" id="1.10.10.10">
    <property type="entry name" value="Winged helix-like DNA-binding domain superfamily/Winged helix DNA-binding domain"/>
    <property type="match status" value="1"/>
</dbReference>
<keyword evidence="4" id="KW-0804">Transcription</keyword>
<keyword evidence="2" id="KW-0805">Transcription regulation</keyword>
<name>A0A1H0B5C3_9SPHI</name>
<dbReference type="Proteomes" id="UP000183200">
    <property type="component" value="Unassembled WGS sequence"/>
</dbReference>
<evidence type="ECO:0000256" key="4">
    <source>
        <dbReference type="ARBA" id="ARBA00023163"/>
    </source>
</evidence>
<dbReference type="AlphaFoldDB" id="A0A1H0B5C3"/>
<keyword evidence="3" id="KW-0238">DNA-binding</keyword>
<dbReference type="STRING" id="430522.BFS30_19270"/>
<proteinExistence type="inferred from homology"/>
<evidence type="ECO:0000256" key="3">
    <source>
        <dbReference type="ARBA" id="ARBA00023125"/>
    </source>
</evidence>
<comment type="similarity">
    <text evidence="1">Belongs to the BlaI transcriptional regulatory family.</text>
</comment>
<evidence type="ECO:0000313" key="5">
    <source>
        <dbReference type="EMBL" id="SDN40865.1"/>
    </source>
</evidence>
<gene>
    <name evidence="5" type="ORF">SAMN05421820_107312</name>
</gene>
<reference evidence="6" key="1">
    <citation type="submission" date="2016-10" db="EMBL/GenBank/DDBJ databases">
        <authorList>
            <person name="Varghese N."/>
            <person name="Submissions S."/>
        </authorList>
    </citation>
    <scope>NUCLEOTIDE SEQUENCE [LARGE SCALE GENOMIC DNA]</scope>
    <source>
        <strain evidence="6">DSM 19110</strain>
    </source>
</reference>
<evidence type="ECO:0000256" key="2">
    <source>
        <dbReference type="ARBA" id="ARBA00023015"/>
    </source>
</evidence>
<evidence type="ECO:0000313" key="6">
    <source>
        <dbReference type="Proteomes" id="UP000183200"/>
    </source>
</evidence>
<dbReference type="EMBL" id="FNGY01000007">
    <property type="protein sequence ID" value="SDN40865.1"/>
    <property type="molecule type" value="Genomic_DNA"/>
</dbReference>
<dbReference type="InterPro" id="IPR036390">
    <property type="entry name" value="WH_DNA-bd_sf"/>
</dbReference>
<dbReference type="InterPro" id="IPR005650">
    <property type="entry name" value="BlaI_family"/>
</dbReference>
<keyword evidence="6" id="KW-1185">Reference proteome</keyword>
<dbReference type="SUPFAM" id="SSF46785">
    <property type="entry name" value="Winged helix' DNA-binding domain"/>
    <property type="match status" value="1"/>
</dbReference>
<dbReference type="InterPro" id="IPR036388">
    <property type="entry name" value="WH-like_DNA-bd_sf"/>
</dbReference>